<evidence type="ECO:0000259" key="4">
    <source>
        <dbReference type="Pfam" id="PF03404"/>
    </source>
</evidence>
<keyword evidence="2" id="KW-0472">Membrane</keyword>
<comment type="caution">
    <text evidence="5">The sequence shown here is derived from an EMBL/GenBank/DDBJ whole genome shotgun (WGS) entry which is preliminary data.</text>
</comment>
<feature type="domain" description="Moybdenum cofactor oxidoreductase dimerisation" evidence="4">
    <location>
        <begin position="385"/>
        <end position="471"/>
    </location>
</feature>
<protein>
    <submittedName>
        <fullName evidence="5">Molybdopterin-dependent oxidoreductase</fullName>
    </submittedName>
</protein>
<dbReference type="Pfam" id="PF03404">
    <property type="entry name" value="Mo-co_dimer"/>
    <property type="match status" value="1"/>
</dbReference>
<reference evidence="5 6" key="1">
    <citation type="journal article" date="2019" name="Int. J. Syst. Evol. Microbiol.">
        <title>The Global Catalogue of Microorganisms (GCM) 10K type strain sequencing project: providing services to taxonomists for standard genome sequencing and annotation.</title>
        <authorList>
            <consortium name="The Broad Institute Genomics Platform"/>
            <consortium name="The Broad Institute Genome Sequencing Center for Infectious Disease"/>
            <person name="Wu L."/>
            <person name="Ma J."/>
        </authorList>
    </citation>
    <scope>NUCLEOTIDE SEQUENCE [LARGE SCALE GENOMIC DNA]</scope>
    <source>
        <strain evidence="5 6">DT85</strain>
    </source>
</reference>
<dbReference type="Proteomes" id="UP001596398">
    <property type="component" value="Unassembled WGS sequence"/>
</dbReference>
<dbReference type="SUPFAM" id="SSF81296">
    <property type="entry name" value="E set domains"/>
    <property type="match status" value="1"/>
</dbReference>
<evidence type="ECO:0000313" key="6">
    <source>
        <dbReference type="Proteomes" id="UP001596398"/>
    </source>
</evidence>
<dbReference type="Pfam" id="PF00174">
    <property type="entry name" value="Oxidored_molyb"/>
    <property type="match status" value="1"/>
</dbReference>
<keyword evidence="2" id="KW-1133">Transmembrane helix</keyword>
<gene>
    <name evidence="5" type="ORF">ACFQJ4_03290</name>
</gene>
<dbReference type="Gene3D" id="2.60.40.650">
    <property type="match status" value="1"/>
</dbReference>
<evidence type="ECO:0000256" key="1">
    <source>
        <dbReference type="SAM" id="MobiDB-lite"/>
    </source>
</evidence>
<feature type="transmembrane region" description="Helical" evidence="2">
    <location>
        <begin position="95"/>
        <end position="114"/>
    </location>
</feature>
<evidence type="ECO:0000259" key="3">
    <source>
        <dbReference type="Pfam" id="PF00174"/>
    </source>
</evidence>
<dbReference type="InterPro" id="IPR014756">
    <property type="entry name" value="Ig_E-set"/>
</dbReference>
<dbReference type="EMBL" id="JBHTAP010000001">
    <property type="protein sequence ID" value="MFC7234335.1"/>
    <property type="molecule type" value="Genomic_DNA"/>
</dbReference>
<dbReference type="Gene3D" id="3.90.420.10">
    <property type="entry name" value="Oxidoreductase, molybdopterin-binding domain"/>
    <property type="match status" value="1"/>
</dbReference>
<accession>A0ABD5ZLZ5</accession>
<dbReference type="InterPro" id="IPR000572">
    <property type="entry name" value="OxRdtase_Mopterin-bd_dom"/>
</dbReference>
<dbReference type="AlphaFoldDB" id="A0ABD5ZLZ5"/>
<dbReference type="GeneID" id="79266002"/>
<dbReference type="PANTHER" id="PTHR19372">
    <property type="entry name" value="SULFITE REDUCTASE"/>
    <property type="match status" value="1"/>
</dbReference>
<feature type="region of interest" description="Disordered" evidence="1">
    <location>
        <begin position="461"/>
        <end position="490"/>
    </location>
</feature>
<keyword evidence="2" id="KW-0812">Transmembrane</keyword>
<feature type="domain" description="Oxidoreductase molybdopterin-binding" evidence="3">
    <location>
        <begin position="221"/>
        <end position="366"/>
    </location>
</feature>
<dbReference type="InterPro" id="IPR036374">
    <property type="entry name" value="OxRdtase_Mopterin-bd_sf"/>
</dbReference>
<proteinExistence type="predicted"/>
<feature type="transmembrane region" description="Helical" evidence="2">
    <location>
        <begin position="152"/>
        <end position="170"/>
    </location>
</feature>
<evidence type="ECO:0000256" key="2">
    <source>
        <dbReference type="SAM" id="Phobius"/>
    </source>
</evidence>
<feature type="transmembrane region" description="Helical" evidence="2">
    <location>
        <begin position="64"/>
        <end position="88"/>
    </location>
</feature>
<dbReference type="SUPFAM" id="SSF56524">
    <property type="entry name" value="Oxidoreductase molybdopterin-binding domain"/>
    <property type="match status" value="1"/>
</dbReference>
<evidence type="ECO:0000313" key="5">
    <source>
        <dbReference type="EMBL" id="MFC7234335.1"/>
    </source>
</evidence>
<feature type="compositionally biased region" description="Basic and acidic residues" evidence="1">
    <location>
        <begin position="461"/>
        <end position="474"/>
    </location>
</feature>
<organism evidence="5 6">
    <name type="scientific">Halosegnis marinus</name>
    <dbReference type="NCBI Taxonomy" id="3034023"/>
    <lineage>
        <taxon>Archaea</taxon>
        <taxon>Methanobacteriati</taxon>
        <taxon>Methanobacteriota</taxon>
        <taxon>Stenosarchaea group</taxon>
        <taxon>Halobacteria</taxon>
        <taxon>Halobacteriales</taxon>
        <taxon>Natronomonadaceae</taxon>
        <taxon>Halosegnis</taxon>
    </lineage>
</organism>
<keyword evidence="6" id="KW-1185">Reference proteome</keyword>
<dbReference type="InterPro" id="IPR005066">
    <property type="entry name" value="MoCF_OxRdtse_dimer"/>
</dbReference>
<sequence length="490" mass="49740">MDTLRSTAVPAAAAGVAGVAGSFAVVGFTPAFVGSTLSDAVALVTPGVVVTFAITVLGDLGKQLTVAGGVALAAALFGSLAAFALAVGRALGSRAAAPVVGAASVFGVATLVTAAPLASLGAAAAAGAALAVHAGLSGGATEPVDSGARRRVLGTLAAGLAAVGIGYPLGTLRGPAAPSDGEVTGEARALLDDAAAKSLPVGGLEPLVSDEFYRVDIAAAPPAIDPEEWSLSVTGAVESEVDVGYDDLTAMPSSEVFSTLRCVGEPLNGRKMDTALWTAVPLADLLERAGAGENCCVMLRAADDYYEEFPLAALESGMLAYRMNGRPLPRGHGAPVRALIPGHWGEINVKWLTEIEVLSEPAEGYWENRGWHGTGPVNTVAKLHAVERDDGRITVAGHAYAGTRGVSAVEVSTDGGATWTGATLSEPLVGSDGAPAADAWRQWSHEYESPGERHEVVVRAREADGTLQPEDRADAFPSGPTGWVSRELRG</sequence>
<dbReference type="RefSeq" id="WP_276235336.1">
    <property type="nucleotide sequence ID" value="NZ_CP119802.1"/>
</dbReference>
<name>A0ABD5ZLZ5_9EURY</name>
<feature type="transmembrane region" description="Helical" evidence="2">
    <location>
        <begin position="120"/>
        <end position="140"/>
    </location>
</feature>
<dbReference type="PANTHER" id="PTHR19372:SF7">
    <property type="entry name" value="SULFITE OXIDASE, MITOCHONDRIAL"/>
    <property type="match status" value="1"/>
</dbReference>
<feature type="transmembrane region" description="Helical" evidence="2">
    <location>
        <begin position="12"/>
        <end position="33"/>
    </location>
</feature>